<evidence type="ECO:0000313" key="1">
    <source>
        <dbReference type="EMBL" id="KDR93989.1"/>
    </source>
</evidence>
<sequence>MKIRARGFALIEVLCAVFIVAALAGICVFRFDSREVKIEAFARSLCSDIRYVRLKNMSSDYTTLIKYEILEDGRNAYILMENGKVVRRVALPRDTDIYHSVRVIKFTCTGALSSRGETIRINDIRSGTDTILTIVPFSGRVLIKEGIYEEE</sequence>
<evidence type="ECO:0000313" key="2">
    <source>
        <dbReference type="Proteomes" id="UP000027946"/>
    </source>
</evidence>
<dbReference type="RefSeq" id="WP_038267731.1">
    <property type="nucleotide sequence ID" value="NZ_FSRH01000003.1"/>
</dbReference>
<organism evidence="1 2">
    <name type="scientific">Peptoclostridium litorale DSM 5388</name>
    <dbReference type="NCBI Taxonomy" id="1121324"/>
    <lineage>
        <taxon>Bacteria</taxon>
        <taxon>Bacillati</taxon>
        <taxon>Bacillota</taxon>
        <taxon>Clostridia</taxon>
        <taxon>Peptostreptococcales</taxon>
        <taxon>Peptoclostridiaceae</taxon>
        <taxon>Peptoclostridium</taxon>
    </lineage>
</organism>
<dbReference type="Pfam" id="PF07963">
    <property type="entry name" value="N_methyl"/>
    <property type="match status" value="1"/>
</dbReference>
<protein>
    <recommendedName>
        <fullName evidence="3">Prepilin-type N-terminal cleavage/methylation domain-containing protein</fullName>
    </recommendedName>
</protein>
<dbReference type="NCBIfam" id="TIGR02532">
    <property type="entry name" value="IV_pilin_GFxxxE"/>
    <property type="match status" value="1"/>
</dbReference>
<dbReference type="STRING" id="1121324.CLIT_23c02610"/>
<evidence type="ECO:0008006" key="3">
    <source>
        <dbReference type="Google" id="ProtNLM"/>
    </source>
</evidence>
<gene>
    <name evidence="1" type="ORF">CLIT_23c02610</name>
</gene>
<dbReference type="OrthoDB" id="1711166at2"/>
<accession>A0A069RA83</accession>
<keyword evidence="2" id="KW-1185">Reference proteome</keyword>
<proteinExistence type="predicted"/>
<dbReference type="EMBL" id="JJMM01000026">
    <property type="protein sequence ID" value="KDR93989.1"/>
    <property type="molecule type" value="Genomic_DNA"/>
</dbReference>
<dbReference type="AlphaFoldDB" id="A0A069RA83"/>
<dbReference type="InterPro" id="IPR012902">
    <property type="entry name" value="N_methyl_site"/>
</dbReference>
<dbReference type="eggNOG" id="ENOG5034C3G">
    <property type="taxonomic scope" value="Bacteria"/>
</dbReference>
<dbReference type="Proteomes" id="UP000027946">
    <property type="component" value="Unassembled WGS sequence"/>
</dbReference>
<name>A0A069RA83_PEPLI</name>
<reference evidence="1 2" key="1">
    <citation type="submission" date="2014-03" db="EMBL/GenBank/DDBJ databases">
        <title>Genome sequence of Clostridium litorale W6, DSM 5388.</title>
        <authorList>
            <person name="Poehlein A."/>
            <person name="Jagirdar A."/>
            <person name="Khonsari B."/>
            <person name="Chibani C.M."/>
            <person name="Gutierrez Gutierrez D.A."/>
            <person name="Davydova E."/>
            <person name="Alghaithi H.S."/>
            <person name="Nair K.P."/>
            <person name="Dhamotharan K."/>
            <person name="Chandran L."/>
            <person name="G W."/>
            <person name="Daniel R."/>
        </authorList>
    </citation>
    <scope>NUCLEOTIDE SEQUENCE [LARGE SCALE GENOMIC DNA]</scope>
    <source>
        <strain evidence="1 2">W6</strain>
    </source>
</reference>
<comment type="caution">
    <text evidence="1">The sequence shown here is derived from an EMBL/GenBank/DDBJ whole genome shotgun (WGS) entry which is preliminary data.</text>
</comment>